<accession>A0A371FCH9</accession>
<protein>
    <submittedName>
        <fullName evidence="1">Uncharacterized protein</fullName>
    </submittedName>
</protein>
<dbReference type="EMBL" id="QJKJ01009657">
    <property type="protein sequence ID" value="RDX75999.1"/>
    <property type="molecule type" value="Genomic_DNA"/>
</dbReference>
<gene>
    <name evidence="1" type="ORF">CR513_44051</name>
</gene>
<dbReference type="AlphaFoldDB" id="A0A371FCH9"/>
<organism evidence="1 2">
    <name type="scientific">Mucuna pruriens</name>
    <name type="common">Velvet bean</name>
    <name type="synonym">Dolichos pruriens</name>
    <dbReference type="NCBI Taxonomy" id="157652"/>
    <lineage>
        <taxon>Eukaryota</taxon>
        <taxon>Viridiplantae</taxon>
        <taxon>Streptophyta</taxon>
        <taxon>Embryophyta</taxon>
        <taxon>Tracheophyta</taxon>
        <taxon>Spermatophyta</taxon>
        <taxon>Magnoliopsida</taxon>
        <taxon>eudicotyledons</taxon>
        <taxon>Gunneridae</taxon>
        <taxon>Pentapetalae</taxon>
        <taxon>rosids</taxon>
        <taxon>fabids</taxon>
        <taxon>Fabales</taxon>
        <taxon>Fabaceae</taxon>
        <taxon>Papilionoideae</taxon>
        <taxon>50 kb inversion clade</taxon>
        <taxon>NPAAA clade</taxon>
        <taxon>indigoferoid/millettioid clade</taxon>
        <taxon>Phaseoleae</taxon>
        <taxon>Mucuna</taxon>
    </lineage>
</organism>
<evidence type="ECO:0000313" key="2">
    <source>
        <dbReference type="Proteomes" id="UP000257109"/>
    </source>
</evidence>
<proteinExistence type="predicted"/>
<comment type="caution">
    <text evidence="1">The sequence shown here is derived from an EMBL/GenBank/DDBJ whole genome shotgun (WGS) entry which is preliminary data.</text>
</comment>
<keyword evidence="2" id="KW-1185">Reference proteome</keyword>
<feature type="non-terminal residue" evidence="1">
    <location>
        <position position="1"/>
    </location>
</feature>
<dbReference type="Proteomes" id="UP000257109">
    <property type="component" value="Unassembled WGS sequence"/>
</dbReference>
<reference evidence="1" key="1">
    <citation type="submission" date="2018-05" db="EMBL/GenBank/DDBJ databases">
        <title>Draft genome of Mucuna pruriens seed.</title>
        <authorList>
            <person name="Nnadi N.E."/>
            <person name="Vos R."/>
            <person name="Hasami M.H."/>
            <person name="Devisetty U.K."/>
            <person name="Aguiy J.C."/>
        </authorList>
    </citation>
    <scope>NUCLEOTIDE SEQUENCE [LARGE SCALE GENOMIC DNA]</scope>
    <source>
        <strain evidence="1">JCA_2017</strain>
    </source>
</reference>
<sequence>MEDSKVTLIHTTSPVLACKLTLLHNVVLFWKVFTLKVPIKHVFDSSSITYLGIYGGARNMRSHGMVWHVAPWMILWSWLREPNITTITYSDKKFGKGMKKL</sequence>
<name>A0A371FCH9_MUCPR</name>
<evidence type="ECO:0000313" key="1">
    <source>
        <dbReference type="EMBL" id="RDX75999.1"/>
    </source>
</evidence>
<feature type="non-terminal residue" evidence="1">
    <location>
        <position position="101"/>
    </location>
</feature>